<evidence type="ECO:0000256" key="2">
    <source>
        <dbReference type="ARBA" id="ARBA00022580"/>
    </source>
</evidence>
<evidence type="ECO:0000256" key="3">
    <source>
        <dbReference type="ARBA" id="ARBA00022581"/>
    </source>
</evidence>
<keyword evidence="10" id="KW-0946">Virion</keyword>
<dbReference type="GO" id="GO:0008234">
    <property type="term" value="F:cysteine-type peptidase activity"/>
    <property type="evidence" value="ECO:0007669"/>
    <property type="project" value="UniProtKB-KW"/>
</dbReference>
<feature type="compositionally biased region" description="Polar residues" evidence="14">
    <location>
        <begin position="456"/>
        <end position="470"/>
    </location>
</feature>
<dbReference type="GeneID" id="80532793"/>
<keyword evidence="8" id="KW-0378">Hydrolase</keyword>
<feature type="region of interest" description="Disordered" evidence="14">
    <location>
        <begin position="1"/>
        <end position="52"/>
    </location>
</feature>
<feature type="region of interest" description="Disordered" evidence="14">
    <location>
        <begin position="2740"/>
        <end position="2765"/>
    </location>
</feature>
<evidence type="ECO:0000313" key="18">
    <source>
        <dbReference type="Proteomes" id="UP000095860"/>
    </source>
</evidence>
<feature type="region of interest" description="Disordered" evidence="14">
    <location>
        <begin position="425"/>
        <end position="521"/>
    </location>
</feature>
<dbReference type="InterPro" id="IPR005210">
    <property type="entry name" value="Herpes_LT_deneddylase"/>
</dbReference>
<dbReference type="Gene3D" id="3.90.70.120">
    <property type="match status" value="1"/>
</dbReference>
<dbReference type="Pfam" id="PF04843">
    <property type="entry name" value="Herpes_teg_N"/>
    <property type="match status" value="1"/>
</dbReference>
<organism evidence="16 18">
    <name type="scientific">Gallid alphaherpesvirus 3</name>
    <dbReference type="NCBI Taxonomy" id="35250"/>
    <lineage>
        <taxon>Viruses</taxon>
        <taxon>Duplodnaviria</taxon>
        <taxon>Heunggongvirae</taxon>
        <taxon>Peploviricota</taxon>
        <taxon>Herviviricetes</taxon>
        <taxon>Herpesvirales</taxon>
        <taxon>Orthoherpesviridae</taxon>
        <taxon>Alphaherpesvirinae</taxon>
        <taxon>Mardivirus</taxon>
        <taxon>Mardivirus gallidalpha3</taxon>
    </lineage>
</organism>
<feature type="coiled-coil region" evidence="13">
    <location>
        <begin position="1757"/>
        <end position="1784"/>
    </location>
</feature>
<keyword evidence="11" id="KW-1127">Modulation of host ubiquitin pathway by viral deubiquitinase</keyword>
<dbReference type="InterPro" id="IPR006928">
    <property type="entry name" value="Herpes_teg_USP"/>
</dbReference>
<feature type="region of interest" description="Disordered" evidence="14">
    <location>
        <begin position="543"/>
        <end position="562"/>
    </location>
</feature>
<evidence type="ECO:0000259" key="15">
    <source>
        <dbReference type="PROSITE" id="PS51521"/>
    </source>
</evidence>
<sequence>MAASESRGSTTRPSKKSTRLQPSPSTRRLETSDNSRDSSVSNMQNRAMRSGTNMDSEVILDEWARMVVDATDFTLVAVGNRNQFAPDLSPGSSVSCLRSSLAFLRVVFAYGLDAVLSTEAIDRLLLQGKEWTIETSRDGRYTTCVPHDLPNRILSNEPDGNLCVAFSSSYGELDFYVDENTSTILETQISARTFIEKVWKQKRGDIYCLIVIGVIGIGVYRSDNGIYIFDPHGHGHIGQACIVRVSEGYFYQYLTSYADPSTAPEWSATFVYFVSMISSTPPKEEIISAVSRLYGTADIVLDLGRVNEEENIKVVLANLDPPYRPQPTTTRIIIGTSTSRSEDIKVAVDSRSDRSPVAAGDVDVRREMGYAEEDAYVLPPEEAPVDAICDITNHESIVNAWTTAFPDIGDDLSVLTRPDLPKTRENVVRLETDTKSSSPPKQSFERHKRRRPVWTPPSSSENLSVDGQGQSSSRKPSRKTKRCLTYTDNPVAPSISLSEQADSGSSTTHNIPGQEEATRPDNVSFNEFISSQARAEHFVHGQSLRDRPPFNPHTVAGEGDESLRDGLWTSEHVPSSILSDINANIDDLEQSIALSMGMTIHLSRSGDYDGLLDICGLDTFTRLFNYVIENGARTTTEIGSVVEAEMASLFKAFTRPAHFSAFIDSTGMAVSRAGESADLIESVLSENSKIGKLALSKLVLVALEVEELTDALHKTLDSIEREASTADADRIYERMATSLVSAFNSNPGKIYSEKTSLHAEQSLTDRVASLCRFIRDRETVARRKAELILAELEALDAGVRLMHASFDAFIMGGSGGTSGSRDDESIAKVSPSVVTQRLTAIERAAVDAVGNALHEYYLKGALYSANALRANVASTSRFKMVVVEQHEKMARLFASLSVLDDVIALVAARSGAQAPPPVTTAPESKLLGDLLENDSNLENPENLAVWKTAMAAVQAGGWISRQEFETLIKEVDAVNNNAARRETALADLDRLHELEARVASYTDLETTADLQKLEEVMKDVVELVKLSNALGGDKFANLLSSDDRAAIARRRLDAETLIAALQYRYEEIRTLYSSIKLMLRPLQRFAGLRALDSTVKTITQSIPGDTGPLETFLALAPPDVIGTLRTDLWLLFSQYRTILSHPSTSTAAELSGLGIPFSLAIRVILGPIGGYPAASVFFGKHADTLSAAVAAARLEPMSVEKTTAAVTALQNAVSDVNRATADTPSTGIMADLPAGQDDAFSFLTVLLSDAEVAAGVAQHGDRLDGLHRAVRAALNSVIASITKVKTSDPKTAAADSDASVIMSARTEIAHALQSARDANTAIAALESHAHVTDPHIQRKIADLAKSVGLVNQRTVELEAAVTTYERNLISAQRSHSEDVWVSSIHSLLSNAELKSEFDAMEMSDLEKRAVVAGYDTIRFRARAEKIVMSHGRAIHDAIETVLKFNPFSTPNRIHGILPPIAFLKNMTWLDAFIAAAPYYTKLFGVSCDALLQLIKIVLAILRHADARGGNLDYYTLLGEIEPDVRAVPTLAKYVDFYRNGHEEFTGFLARHEQMRVEALHAAGRVDIEIREALENLARMYSPEGARRALEYGVSIVIPSANAILTITNDLEKEDITAFNGTAYAEYSAHTLQRDIEAVSSIKLRVTTAIEGAKSRAEVILKSLAEVSYAADRETAEQLANLKNLLRLVAMPPHIAKAIEKAETANDIVTQAAILLSKVEETKELDTQTVEWLKHARSVIDSHELTSRIDESGPMTIYAERIDALADLASRLDELKSELALAEVAWDDTWSTFMHDKDRMDKSSEGFAAARDSAARAKVSSNTINALRDNAEYARLPAKIIGLIDAKYRDRAGVMDAFLAALKETESIQKQMDTLCAKIPPTFVLNDLSTIASQFDILSKRLPKWYVRHVTRYSRLVKLRLALYAAYSAILPGVAGCPSLLPSDTGLNADANNRPAAGFVDRYLKHRVAAWIRPSVVVTLQEAFSEIDIPGIHTYLDASDAPLRYSVCYRTVGEKMAACLCEPSGLSLRPAIPSKVMSTRDMVVAAGMLGDIMALRLGFVQAAADNFRAFTKYVRTQNYDWLADGTVKAIGSIYCALMAITLTRKTGASLSDIFFLPGQVAPAADKKGLKKIAANGRPVRLELADVMVAIMTCMPGHVLTFSQLDLISQYDFMDKTLYGAINESLSTTAFINCLSTQLSKDAPSDSNCRPMSLTGGAWDPSGGSLFALRYSDWKQGSLSETDPLKPWEGVGGATSTGLAKIRAVVPSNLLTTTTVLARMCIPPTALAVMWSSLLPAEIEQSCRSYDDVVTARGDAASTLDVTTSSVLRPADKTIPKGSDGPNLYEPTGVAMTFTVTSTPPSGVLKVNAMDLAAAATLFGARIVIAAECPEAYSSGSGLNLCVRLFDSRSGSEGCFLEPAAVSSDTTSWGGKLLADDSNPIENACLGQQLEHLSHLIASKPLSSAPPCLVIVDTGMVPVKVLWPKTVFDPIPVIRLTSSDDAVLSELPYIDAGIRVETGASYDDIAVLDRQDAANFFSDESRQYPIPVYNKSRDGDVEDVLSIGTASEDEELPGNDFSRDRESMWDGMAAEKDVYDNAETGFLFHKELNDRSDRVVPENVECPSTVSTDASDGASSKLAFHYKLAPPNNETLSPSLLSPATQKLVVTKKTHNEQSTYAAVGIEERQKGRPVKHIDVSERAHDMPKPVYRGRLKFTDTAAACNAPGCALDQKSPAVVISDNSVRDDRKKHGTPNIPHRSDSDSTSTPFVVASSTKSLIPDDEDGGIGIRALKPSRAGTRIDSIGRISDKGAARVRPNNASRPRCDTLGGLASVRRDSSPLLQRASPAVITADLNLEPVDRSVDISTAPGGKKQAAVGSPAQHGLYDHFAFAPPDVILAEPSSPSSAVLGNILSRPAQPSSSQSKPINTCRRSPCKATTAKHDHHNMYRGFVVTEAEAGQNKQQDSNIDPERYLFALESLSSVDSNTDGESQSSVPDSDRSSTDESSASRVISADRLLTRRDFRQVGRSALYALTRACEKMARQIAHARQQLRARIDTLTIEIFKIKMLLTG</sequence>
<evidence type="ECO:0000256" key="12">
    <source>
        <dbReference type="ARBA" id="ARBA00023200"/>
    </source>
</evidence>
<keyword evidence="1" id="KW-1048">Host nucleus</keyword>
<feature type="compositionally biased region" description="Polar residues" evidence="14">
    <location>
        <begin position="2913"/>
        <end position="2927"/>
    </location>
</feature>
<feature type="compositionally biased region" description="Basic and acidic residues" evidence="14">
    <location>
        <begin position="27"/>
        <end position="36"/>
    </location>
</feature>
<feature type="region of interest" description="Disordered" evidence="14">
    <location>
        <begin position="2898"/>
        <end position="2938"/>
    </location>
</feature>
<keyword evidence="12" id="KW-1035">Host cytoplasm</keyword>
<dbReference type="EMBL" id="HQ840738">
    <property type="protein sequence ID" value="AEI00242.1"/>
    <property type="molecule type" value="Genomic_DNA"/>
</dbReference>
<keyword evidence="7" id="KW-0833">Ubl conjugation pathway</keyword>
<feature type="compositionally biased region" description="Polar residues" evidence="14">
    <location>
        <begin position="495"/>
        <end position="511"/>
    </location>
</feature>
<evidence type="ECO:0000256" key="14">
    <source>
        <dbReference type="SAM" id="MobiDB-lite"/>
    </source>
</evidence>
<feature type="region of interest" description="Disordered" evidence="14">
    <location>
        <begin position="2979"/>
        <end position="3007"/>
    </location>
</feature>
<reference evidence="16 18" key="1">
    <citation type="journal article" date="2011" name="Virus Genes">
        <title>Comparative genomic sequence analysis of the Marek's disease vaccine strain SB-1.</title>
        <authorList>
            <person name="Spatz S.J."/>
            <person name="Schat K.A."/>
        </authorList>
    </citation>
    <scope>NUCLEOTIDE SEQUENCE [LARGE SCALE GENOMIC DNA]</scope>
    <source>
        <strain evidence="16">SB-1</strain>
    </source>
</reference>
<feature type="compositionally biased region" description="Basic and acidic residues" evidence="14">
    <location>
        <begin position="425"/>
        <end position="434"/>
    </location>
</feature>
<dbReference type="Proteomes" id="UP000095860">
    <property type="component" value="Segment"/>
</dbReference>
<proteinExistence type="predicted"/>
<evidence type="ECO:0000256" key="1">
    <source>
        <dbReference type="ARBA" id="ARBA00022562"/>
    </source>
</evidence>
<keyword evidence="9" id="KW-0788">Thiol protease</keyword>
<name>F8TC31_9ALPH</name>
<evidence type="ECO:0000256" key="6">
    <source>
        <dbReference type="ARBA" id="ARBA00022737"/>
    </source>
</evidence>
<evidence type="ECO:0000256" key="11">
    <source>
        <dbReference type="ARBA" id="ARBA00022876"/>
    </source>
</evidence>
<dbReference type="InterPro" id="IPR038765">
    <property type="entry name" value="Papain-like_cys_pep_sf"/>
</dbReference>
<protein>
    <submittedName>
        <fullName evidence="16">UL36 protein</fullName>
    </submittedName>
</protein>
<accession>F8TC31</accession>
<dbReference type="EMBL" id="MH939248">
    <property type="protein sequence ID" value="QEY02209.1"/>
    <property type="molecule type" value="Genomic_DNA"/>
</dbReference>
<evidence type="ECO:0000256" key="13">
    <source>
        <dbReference type="SAM" id="Coils"/>
    </source>
</evidence>
<reference evidence="17" key="2">
    <citation type="submission" date="2018-09" db="EMBL/GenBank/DDBJ databases">
        <title>Genomic sequence analysis of Gallid alphaherpesvirus 3 strain 301B/1.</title>
        <authorList>
            <person name="Kim T."/>
            <person name="Volkening J.D."/>
            <person name="Spatz S.J."/>
        </authorList>
    </citation>
    <scope>NUCLEOTIDE SEQUENCE</scope>
    <source>
        <strain evidence="17">301B/1</strain>
    </source>
</reference>
<evidence type="ECO:0000313" key="16">
    <source>
        <dbReference type="EMBL" id="AEI00242.1"/>
    </source>
</evidence>
<dbReference type="GO" id="GO:0039693">
    <property type="term" value="P:viral DNA genome replication"/>
    <property type="evidence" value="ECO:0007669"/>
    <property type="project" value="InterPro"/>
</dbReference>
<keyword evidence="3" id="KW-0945">Host-virus interaction</keyword>
<evidence type="ECO:0000256" key="8">
    <source>
        <dbReference type="ARBA" id="ARBA00022801"/>
    </source>
</evidence>
<dbReference type="SUPFAM" id="SSF54001">
    <property type="entry name" value="Cysteine proteinases"/>
    <property type="match status" value="1"/>
</dbReference>
<evidence type="ECO:0000256" key="7">
    <source>
        <dbReference type="ARBA" id="ARBA00022786"/>
    </source>
</evidence>
<dbReference type="GO" id="GO:0044423">
    <property type="term" value="C:virion component"/>
    <property type="evidence" value="ECO:0007669"/>
    <property type="project" value="UniProtKB-KW"/>
</dbReference>
<gene>
    <name evidence="16" type="primary">UL36</name>
</gene>
<dbReference type="GO" id="GO:0019784">
    <property type="term" value="F:deNEDDylase activity"/>
    <property type="evidence" value="ECO:0007669"/>
    <property type="project" value="InterPro"/>
</dbReference>
<keyword evidence="2" id="KW-0920">Virion tegument</keyword>
<dbReference type="GO" id="GO:0039648">
    <property type="term" value="P:symbiont-mediated perturbation of host ubiquitin-like protein modification"/>
    <property type="evidence" value="ECO:0007669"/>
    <property type="project" value="UniProtKB-KW"/>
</dbReference>
<dbReference type="Pfam" id="PF03586">
    <property type="entry name" value="Herpes_UL36"/>
    <property type="match status" value="1"/>
</dbReference>
<feature type="compositionally biased region" description="Polar residues" evidence="14">
    <location>
        <begin position="37"/>
        <end position="52"/>
    </location>
</feature>
<dbReference type="PROSITE" id="PS51521">
    <property type="entry name" value="HTUSP"/>
    <property type="match status" value="1"/>
</dbReference>
<keyword evidence="6" id="KW-0677">Repeat</keyword>
<evidence type="ECO:0000256" key="4">
    <source>
        <dbReference type="ARBA" id="ARBA00022662"/>
    </source>
</evidence>
<evidence type="ECO:0000256" key="10">
    <source>
        <dbReference type="ARBA" id="ARBA00022844"/>
    </source>
</evidence>
<dbReference type="RefSeq" id="YP_010795633.1">
    <property type="nucleotide sequence ID" value="NC_075702.1"/>
</dbReference>
<evidence type="ECO:0000256" key="9">
    <source>
        <dbReference type="ARBA" id="ARBA00022807"/>
    </source>
</evidence>
<feature type="domain" description="Peptidase C76" evidence="15">
    <location>
        <begin position="76"/>
        <end position="296"/>
    </location>
</feature>
<evidence type="ECO:0000256" key="5">
    <source>
        <dbReference type="ARBA" id="ARBA00022670"/>
    </source>
</evidence>
<keyword evidence="18" id="KW-1185">Reference proteome</keyword>
<dbReference type="GO" id="GO:0006508">
    <property type="term" value="P:proteolysis"/>
    <property type="evidence" value="ECO:0007669"/>
    <property type="project" value="UniProtKB-KW"/>
</dbReference>
<keyword evidence="5" id="KW-0645">Protease</keyword>
<keyword evidence="13" id="KW-0175">Coiled coil</keyword>
<feature type="compositionally biased region" description="Polar residues" evidence="14">
    <location>
        <begin position="1"/>
        <end position="12"/>
    </location>
</feature>
<dbReference type="KEGG" id="vg:80532793"/>
<evidence type="ECO:0000313" key="17">
    <source>
        <dbReference type="EMBL" id="QEY02209.1"/>
    </source>
</evidence>
<keyword evidence="4" id="KW-1130">Modulation of host ubiquitin pathway by virus</keyword>